<proteinExistence type="predicted"/>
<dbReference type="RefSeq" id="WP_168580143.1">
    <property type="nucleotide sequence ID" value="NZ_CP069306.1"/>
</dbReference>
<dbReference type="AlphaFoldDB" id="A0AA46PBD6"/>
<evidence type="ECO:0000313" key="3">
    <source>
        <dbReference type="EMBL" id="UYF95170.1"/>
    </source>
</evidence>
<evidence type="ECO:0000259" key="2">
    <source>
        <dbReference type="Pfam" id="PF06863"/>
    </source>
</evidence>
<dbReference type="EMBL" id="CP106982">
    <property type="protein sequence ID" value="UYF95170.1"/>
    <property type="molecule type" value="Genomic_DNA"/>
</dbReference>
<evidence type="ECO:0000313" key="4">
    <source>
        <dbReference type="Proteomes" id="UP001163947"/>
    </source>
</evidence>
<dbReference type="Gene3D" id="2.60.40.1610">
    <property type="entry name" value="Domain of unknown function DUF1254"/>
    <property type="match status" value="1"/>
</dbReference>
<dbReference type="InterPro" id="IPR037050">
    <property type="entry name" value="DUF1254_sf"/>
</dbReference>
<dbReference type="Proteomes" id="UP001163947">
    <property type="component" value="Chromosome"/>
</dbReference>
<feature type="domain" description="DUF1254" evidence="2">
    <location>
        <begin position="84"/>
        <end position="204"/>
    </location>
</feature>
<sequence length="476" mass="52494">MTDTTATPIPAGIESPDEVHTRLGTLRFFDGFPDDATVRTLFDNLDFQRAVQAYLLALPALNMAAMRSALLEWGPVNSTAYVFEDLMHPRTVWLTANTSTSYTAIWIDLHDGPLVIEAPPGVLGAIDDSWGRWVVDVGLTGPDKGRGGAYLLLPPGYDGEVPGGYFVVRTNSFGMVLFVRGFLDEHGDPHPAVEVIKDKTRAYPLALAGRPPSMRFVNVSPEPMVGVPPADFRAWEMLDEVVQSEPPESSDPLTLGFFASIGIRRGRPFDPDERMRAILTEAAAVGDATGRALTYRFRQPEAYRYPGSTWRAFFLGGHRFEEDGVALLDAAAQFNFSVTGVSPAEDVERIGTGSQYVVACVDADGAPFDGGRTYRLRVPANVPAGNFWSILAYDTQTRSMLQTGQEWPSVTSQDRDFTTNEDGSVDVHFGPEPPEDGHNWIQTVPGKSWWAMFRLYGPLAPWFDKTWQLPDIERLA</sequence>
<dbReference type="Gene3D" id="1.10.3360.10">
    <property type="entry name" value="VPA0735-like domain"/>
    <property type="match status" value="1"/>
</dbReference>
<dbReference type="SUPFAM" id="SSF160935">
    <property type="entry name" value="VPA0735-like"/>
    <property type="match status" value="1"/>
</dbReference>
<dbReference type="InterPro" id="IPR010621">
    <property type="entry name" value="DUF1214"/>
</dbReference>
<organism evidence="3 4">
    <name type="scientific">Rhodococcus aetherivorans</name>
    <dbReference type="NCBI Taxonomy" id="191292"/>
    <lineage>
        <taxon>Bacteria</taxon>
        <taxon>Bacillati</taxon>
        <taxon>Actinomycetota</taxon>
        <taxon>Actinomycetes</taxon>
        <taxon>Mycobacteriales</taxon>
        <taxon>Nocardiaceae</taxon>
        <taxon>Rhodococcus</taxon>
    </lineage>
</organism>
<evidence type="ECO:0000259" key="1">
    <source>
        <dbReference type="Pfam" id="PF06742"/>
    </source>
</evidence>
<dbReference type="Pfam" id="PF06742">
    <property type="entry name" value="DUF1214"/>
    <property type="match status" value="1"/>
</dbReference>
<reference evidence="3" key="1">
    <citation type="submission" date="2022-09" db="EMBL/GenBank/DDBJ databases">
        <title>The genome sequence of Rhodococcus aetherivorans N1.</title>
        <authorList>
            <person name="Jiang W."/>
        </authorList>
    </citation>
    <scope>NUCLEOTIDE SEQUENCE</scope>
    <source>
        <strain evidence="3">N1</strain>
    </source>
</reference>
<dbReference type="Gene3D" id="2.60.120.600">
    <property type="entry name" value="Domain of unknown function DUF1214, C-terminal domain"/>
    <property type="match status" value="1"/>
</dbReference>
<dbReference type="Pfam" id="PF06863">
    <property type="entry name" value="DUF1254"/>
    <property type="match status" value="1"/>
</dbReference>
<dbReference type="InterPro" id="IPR010679">
    <property type="entry name" value="DUF1254"/>
</dbReference>
<dbReference type="InterPro" id="IPR037049">
    <property type="entry name" value="DUF1214_C_sf"/>
</dbReference>
<accession>A0AA46PBD6</accession>
<dbReference type="PANTHER" id="PTHR36509">
    <property type="entry name" value="BLL3101 PROTEIN"/>
    <property type="match status" value="1"/>
</dbReference>
<protein>
    <submittedName>
        <fullName evidence="3">DUF1254 domain-containing protein</fullName>
    </submittedName>
</protein>
<dbReference type="GeneID" id="83619798"/>
<name>A0AA46PBD6_9NOCA</name>
<dbReference type="PANTHER" id="PTHR36509:SF3">
    <property type="entry name" value="SIGNAL PEPTIDE PROTEIN"/>
    <property type="match status" value="1"/>
</dbReference>
<gene>
    <name evidence="3" type="ORF">OCS65_05235</name>
</gene>
<feature type="domain" description="DUF1214" evidence="1">
    <location>
        <begin position="354"/>
        <end position="458"/>
    </location>
</feature>